<sequence>MAYAQVNFYSKTLNRNTTFQAILPFDNPKGPVHESYQRPTCSLYLLSGFTGDDMDWLHYSGIRLLAERYNIAVFMPASSNSFYLDDEEKGELFGEFVGKELVEYTRRLFPISDQREHTWIGGLSMGGFGALRNGLKYGDTFSRIIALSSAIITYRIHGKTEGSVDGHPIHYFKRVFGNLQNVLGSDKDPEFLIAQRKSSGSLLPDIYMACGTEDFLLDVNRRFRDFLVKEDYPHTYVEGPGDHDWEYWNRAIHEALLWARG</sequence>
<dbReference type="Pfam" id="PF00756">
    <property type="entry name" value="Esterase"/>
    <property type="match status" value="1"/>
</dbReference>
<dbReference type="EMBL" id="BMAQ01000031">
    <property type="protein sequence ID" value="GFR39008.1"/>
    <property type="molecule type" value="Genomic_DNA"/>
</dbReference>
<evidence type="ECO:0000313" key="2">
    <source>
        <dbReference type="Proteomes" id="UP000654993"/>
    </source>
</evidence>
<dbReference type="SUPFAM" id="SSF53474">
    <property type="entry name" value="alpha/beta-Hydrolases"/>
    <property type="match status" value="1"/>
</dbReference>
<gene>
    <name evidence="1" type="primary">xynC</name>
    <name evidence="1" type="ORF">PRECH8_23040</name>
</gene>
<dbReference type="InterPro" id="IPR029058">
    <property type="entry name" value="AB_hydrolase_fold"/>
</dbReference>
<comment type="caution">
    <text evidence="1">The sequence shown here is derived from an EMBL/GenBank/DDBJ whole genome shotgun (WGS) entry which is preliminary data.</text>
</comment>
<name>A0A916VGI3_9BACL</name>
<dbReference type="Gene3D" id="3.40.50.1820">
    <property type="entry name" value="alpha/beta hydrolase"/>
    <property type="match status" value="1"/>
</dbReference>
<dbReference type="AlphaFoldDB" id="A0A916VGI3"/>
<dbReference type="PANTHER" id="PTHR48098:SF1">
    <property type="entry name" value="DIACYLGLYCEROL ACYLTRANSFERASE_MYCOLYLTRANSFERASE AG85A"/>
    <property type="match status" value="1"/>
</dbReference>
<organism evidence="1 2">
    <name type="scientific">Insulibacter thermoxylanivorax</name>
    <dbReference type="NCBI Taxonomy" id="2749268"/>
    <lineage>
        <taxon>Bacteria</taxon>
        <taxon>Bacillati</taxon>
        <taxon>Bacillota</taxon>
        <taxon>Bacilli</taxon>
        <taxon>Bacillales</taxon>
        <taxon>Paenibacillaceae</taxon>
        <taxon>Insulibacter</taxon>
    </lineage>
</organism>
<protein>
    <submittedName>
        <fullName evidence="1">Alpha-xylosidase</fullName>
    </submittedName>
</protein>
<dbReference type="PANTHER" id="PTHR48098">
    <property type="entry name" value="ENTEROCHELIN ESTERASE-RELATED"/>
    <property type="match status" value="1"/>
</dbReference>
<keyword evidence="2" id="KW-1185">Reference proteome</keyword>
<dbReference type="GO" id="GO:0016747">
    <property type="term" value="F:acyltransferase activity, transferring groups other than amino-acyl groups"/>
    <property type="evidence" value="ECO:0007669"/>
    <property type="project" value="TreeGrafter"/>
</dbReference>
<reference evidence="1" key="1">
    <citation type="submission" date="2020-08" db="EMBL/GenBank/DDBJ databases">
        <authorList>
            <person name="Uke A."/>
            <person name="Chhe C."/>
            <person name="Baramee S."/>
            <person name="Kosugi A."/>
        </authorList>
    </citation>
    <scope>NUCLEOTIDE SEQUENCE</scope>
    <source>
        <strain evidence="1">DA-C8</strain>
    </source>
</reference>
<proteinExistence type="predicted"/>
<evidence type="ECO:0000313" key="1">
    <source>
        <dbReference type="EMBL" id="GFR39008.1"/>
    </source>
</evidence>
<reference evidence="1" key="2">
    <citation type="journal article" date="2021" name="Data Brief">
        <title>Draft genome sequence data of the facultative, thermophilic, xylanolytic bacterium Paenibacillus sp. strain DA-C8.</title>
        <authorList>
            <person name="Chhe C."/>
            <person name="Uke A."/>
            <person name="Baramee S."/>
            <person name="Ungkulpasvich U."/>
            <person name="Tachaapaikoon C."/>
            <person name="Pason P."/>
            <person name="Waeonukul R."/>
            <person name="Ratanakhanokchai K."/>
            <person name="Kosugi A."/>
        </authorList>
    </citation>
    <scope>NUCLEOTIDE SEQUENCE</scope>
    <source>
        <strain evidence="1">DA-C8</strain>
    </source>
</reference>
<dbReference type="Proteomes" id="UP000654993">
    <property type="component" value="Unassembled WGS sequence"/>
</dbReference>
<dbReference type="RefSeq" id="WP_200967219.1">
    <property type="nucleotide sequence ID" value="NZ_BMAQ01000031.1"/>
</dbReference>
<accession>A0A916VGI3</accession>
<dbReference type="InterPro" id="IPR050583">
    <property type="entry name" value="Mycobacterial_A85_antigen"/>
</dbReference>
<dbReference type="InterPro" id="IPR000801">
    <property type="entry name" value="Esterase-like"/>
</dbReference>